<evidence type="ECO:0000256" key="6">
    <source>
        <dbReference type="SAM" id="Phobius"/>
    </source>
</evidence>
<keyword evidence="2" id="KW-1003">Cell membrane</keyword>
<feature type="transmembrane region" description="Helical" evidence="6">
    <location>
        <begin position="125"/>
        <end position="143"/>
    </location>
</feature>
<dbReference type="PANTHER" id="PTHR42770:SF11">
    <property type="entry name" value="INNER MEMBRANE TRANSPORT PROTEIN YBAT"/>
    <property type="match status" value="1"/>
</dbReference>
<proteinExistence type="predicted"/>
<evidence type="ECO:0000256" key="5">
    <source>
        <dbReference type="ARBA" id="ARBA00023136"/>
    </source>
</evidence>
<evidence type="ECO:0000313" key="8">
    <source>
        <dbReference type="Proteomes" id="UP000008720"/>
    </source>
</evidence>
<feature type="transmembrane region" description="Helical" evidence="6">
    <location>
        <begin position="280"/>
        <end position="303"/>
    </location>
</feature>
<sequence>MEENYKKGSLSLTGSIAMGTGVMIGAGIFTLLGQVAELSGTWFPYIFLLGAVISGFSAYSYITVSNAHPSAGGIAMILTKAYGKSTIAASASLLMALSMVINESLVARTFGSYTLQLFDVENKEFWIPILGVALLVFAFIINISNNKIIGKTSQFMSFIKIVGIVIFALGALWAAEFSLDGLIPKPLDNADYKATSYIGALALSILAYKGFTTITNSGDEIKKPKKNVGRSIIFSLLICTVVYFLVAFAVNSSLTISEIIAAKDYSLAEAAKPILGDYGLYFTVGIAIIATISGVIASIFAVSRMTAMLTDMKLIPHSHFGMPGRVQKHMLVYIVVIAIVLTIFFDLSRIASMGAIFYLIMDMIIHWGVYKYLIKEVKANGVIVLTALVLDFVVLSAFLWIKATSDPLILIVSISSIIIVFVGEKLFLRKAD</sequence>
<keyword evidence="3 6" id="KW-0812">Transmembrane</keyword>
<dbReference type="eggNOG" id="COG0531">
    <property type="taxonomic scope" value="Bacteria"/>
</dbReference>
<dbReference type="GO" id="GO:0022857">
    <property type="term" value="F:transmembrane transporter activity"/>
    <property type="evidence" value="ECO:0007669"/>
    <property type="project" value="InterPro"/>
</dbReference>
<reference evidence="7 8" key="1">
    <citation type="journal article" date="2011" name="Stand. Genomic Sci.">
        <title>Complete genome sequence of Marivirga tractuosa type strain (H-43).</title>
        <authorList>
            <person name="Pagani I."/>
            <person name="Chertkov O."/>
            <person name="Lapidus A."/>
            <person name="Lucas S."/>
            <person name="Del Rio T.G."/>
            <person name="Tice H."/>
            <person name="Copeland A."/>
            <person name="Cheng J.F."/>
            <person name="Nolan M."/>
            <person name="Saunders E."/>
            <person name="Pitluck S."/>
            <person name="Held B."/>
            <person name="Goodwin L."/>
            <person name="Liolios K."/>
            <person name="Ovchinikova G."/>
            <person name="Ivanova N."/>
            <person name="Mavromatis K."/>
            <person name="Pati A."/>
            <person name="Chen A."/>
            <person name="Palaniappan K."/>
            <person name="Land M."/>
            <person name="Hauser L."/>
            <person name="Jeffries C.D."/>
            <person name="Detter J.C."/>
            <person name="Han C."/>
            <person name="Tapia R."/>
            <person name="Ngatchou-Djao O.D."/>
            <person name="Rohde M."/>
            <person name="Goker M."/>
            <person name="Spring S."/>
            <person name="Sikorski J."/>
            <person name="Woyke T."/>
            <person name="Bristow J."/>
            <person name="Eisen J.A."/>
            <person name="Markowitz V."/>
            <person name="Hugenholtz P."/>
            <person name="Klenk H.P."/>
            <person name="Kyrpides N.C."/>
        </authorList>
    </citation>
    <scope>NUCLEOTIDE SEQUENCE [LARGE SCALE GENOMIC DNA]</scope>
    <source>
        <strain evidence="8">ATCC 23168 / DSM 4126 / NBRC 15989 / NCIMB 1408 / VKM B-1430 / H-43</strain>
    </source>
</reference>
<dbReference type="InterPro" id="IPR002293">
    <property type="entry name" value="AA/rel_permease1"/>
</dbReference>
<evidence type="ECO:0000313" key="7">
    <source>
        <dbReference type="EMBL" id="ADR21529.1"/>
    </source>
</evidence>
<dbReference type="Pfam" id="PF13520">
    <property type="entry name" value="AA_permease_2"/>
    <property type="match status" value="1"/>
</dbReference>
<evidence type="ECO:0000256" key="2">
    <source>
        <dbReference type="ARBA" id="ARBA00022475"/>
    </source>
</evidence>
<dbReference type="Gene3D" id="1.20.1740.10">
    <property type="entry name" value="Amino acid/polyamine transporter I"/>
    <property type="match status" value="1"/>
</dbReference>
<gene>
    <name evidence="7" type="ordered locus">Ftrac_1539</name>
</gene>
<feature type="transmembrane region" description="Helical" evidence="6">
    <location>
        <begin position="353"/>
        <end position="370"/>
    </location>
</feature>
<evidence type="ECO:0000256" key="4">
    <source>
        <dbReference type="ARBA" id="ARBA00022989"/>
    </source>
</evidence>
<dbReference type="KEGG" id="mtt:Ftrac_1539"/>
<feature type="transmembrane region" description="Helical" evidence="6">
    <location>
        <begin position="85"/>
        <end position="105"/>
    </location>
</feature>
<keyword evidence="8" id="KW-1185">Reference proteome</keyword>
<feature type="transmembrane region" description="Helical" evidence="6">
    <location>
        <begin position="407"/>
        <end position="428"/>
    </location>
</feature>
<evidence type="ECO:0000256" key="3">
    <source>
        <dbReference type="ARBA" id="ARBA00022692"/>
    </source>
</evidence>
<dbReference type="Proteomes" id="UP000008720">
    <property type="component" value="Chromosome"/>
</dbReference>
<dbReference type="HOGENOM" id="CLU_007946_15_2_10"/>
<dbReference type="RefSeq" id="WP_013453676.1">
    <property type="nucleotide sequence ID" value="NC_014759.1"/>
</dbReference>
<dbReference type="PIRSF" id="PIRSF006060">
    <property type="entry name" value="AA_transporter"/>
    <property type="match status" value="1"/>
</dbReference>
<feature type="transmembrane region" description="Helical" evidence="6">
    <location>
        <begin position="194"/>
        <end position="211"/>
    </location>
</feature>
<comment type="subcellular location">
    <subcellularLocation>
        <location evidence="1">Cell membrane</location>
        <topology evidence="1">Multi-pass membrane protein</topology>
    </subcellularLocation>
</comment>
<feature type="transmembrane region" description="Helical" evidence="6">
    <location>
        <begin position="12"/>
        <end position="36"/>
    </location>
</feature>
<evidence type="ECO:0000256" key="1">
    <source>
        <dbReference type="ARBA" id="ARBA00004651"/>
    </source>
</evidence>
<organism evidence="7 8">
    <name type="scientific">Marivirga tractuosa (strain ATCC 23168 / DSM 4126 / NBRC 15989 / NCIMB 1408 / VKM B-1430 / H-43)</name>
    <name type="common">Microscilla tractuosa</name>
    <name type="synonym">Flexibacter tractuosus</name>
    <dbReference type="NCBI Taxonomy" id="643867"/>
    <lineage>
        <taxon>Bacteria</taxon>
        <taxon>Pseudomonadati</taxon>
        <taxon>Bacteroidota</taxon>
        <taxon>Cytophagia</taxon>
        <taxon>Cytophagales</taxon>
        <taxon>Marivirgaceae</taxon>
        <taxon>Marivirga</taxon>
    </lineage>
</organism>
<accession>E4TPE1</accession>
<dbReference type="AlphaFoldDB" id="E4TPE1"/>
<dbReference type="EMBL" id="CP002349">
    <property type="protein sequence ID" value="ADR21529.1"/>
    <property type="molecule type" value="Genomic_DNA"/>
</dbReference>
<protein>
    <submittedName>
        <fullName evidence="7">Amino acid/polyamine/organocation transporter, APC superfamily</fullName>
    </submittedName>
</protein>
<dbReference type="GO" id="GO:0005886">
    <property type="term" value="C:plasma membrane"/>
    <property type="evidence" value="ECO:0007669"/>
    <property type="project" value="UniProtKB-SubCell"/>
</dbReference>
<feature type="transmembrane region" description="Helical" evidence="6">
    <location>
        <begin position="382"/>
        <end position="401"/>
    </location>
</feature>
<dbReference type="STRING" id="643867.Ftrac_1539"/>
<dbReference type="InterPro" id="IPR050367">
    <property type="entry name" value="APC_superfamily"/>
</dbReference>
<keyword evidence="4 6" id="KW-1133">Transmembrane helix</keyword>
<feature type="transmembrane region" description="Helical" evidence="6">
    <location>
        <begin position="155"/>
        <end position="174"/>
    </location>
</feature>
<feature type="transmembrane region" description="Helical" evidence="6">
    <location>
        <begin position="330"/>
        <end position="347"/>
    </location>
</feature>
<keyword evidence="5 6" id="KW-0472">Membrane</keyword>
<name>E4TPE1_MARTH</name>
<dbReference type="PANTHER" id="PTHR42770">
    <property type="entry name" value="AMINO ACID TRANSPORTER-RELATED"/>
    <property type="match status" value="1"/>
</dbReference>
<dbReference type="OrthoDB" id="9810109at2"/>
<feature type="transmembrane region" description="Helical" evidence="6">
    <location>
        <begin position="42"/>
        <end position="64"/>
    </location>
</feature>
<feature type="transmembrane region" description="Helical" evidence="6">
    <location>
        <begin position="232"/>
        <end position="260"/>
    </location>
</feature>